<dbReference type="Proteomes" id="UP000190367">
    <property type="component" value="Unassembled WGS sequence"/>
</dbReference>
<feature type="chain" id="PRO_5012527012" evidence="1">
    <location>
        <begin position="23"/>
        <end position="84"/>
    </location>
</feature>
<sequence>MEKIKMIFSVLGTLLGIAGAYATNNSRETGGNGVMYNWYISSGDLAFSATIAVAKSVCPYDGIDICLRGTASAYHQVPVTLFRP</sequence>
<evidence type="ECO:0000313" key="2">
    <source>
        <dbReference type="EMBL" id="SKA47030.1"/>
    </source>
</evidence>
<reference evidence="3" key="1">
    <citation type="submission" date="2017-02" db="EMBL/GenBank/DDBJ databases">
        <authorList>
            <person name="Varghese N."/>
            <person name="Submissions S."/>
        </authorList>
    </citation>
    <scope>NUCLEOTIDE SEQUENCE [LARGE SCALE GENOMIC DNA]</scope>
    <source>
        <strain evidence="3">DSM 22224</strain>
    </source>
</reference>
<feature type="signal peptide" evidence="1">
    <location>
        <begin position="1"/>
        <end position="22"/>
    </location>
</feature>
<accession>A0A1T4U340</accession>
<protein>
    <submittedName>
        <fullName evidence="2">Uncharacterized protein</fullName>
    </submittedName>
</protein>
<evidence type="ECO:0000256" key="1">
    <source>
        <dbReference type="SAM" id="SignalP"/>
    </source>
</evidence>
<keyword evidence="3" id="KW-1185">Reference proteome</keyword>
<dbReference type="EMBL" id="FUWZ01000008">
    <property type="protein sequence ID" value="SKA47030.1"/>
    <property type="molecule type" value="Genomic_DNA"/>
</dbReference>
<dbReference type="AlphaFoldDB" id="A0A1T4U340"/>
<keyword evidence="1" id="KW-0732">Signal</keyword>
<name>A0A1T4U340_9BACT</name>
<gene>
    <name evidence="2" type="ORF">SAMN04488128_10879</name>
</gene>
<dbReference type="OrthoDB" id="9959519at2"/>
<proteinExistence type="predicted"/>
<evidence type="ECO:0000313" key="3">
    <source>
        <dbReference type="Proteomes" id="UP000190367"/>
    </source>
</evidence>
<organism evidence="2 3">
    <name type="scientific">Chitinophaga eiseniae</name>
    <dbReference type="NCBI Taxonomy" id="634771"/>
    <lineage>
        <taxon>Bacteria</taxon>
        <taxon>Pseudomonadati</taxon>
        <taxon>Bacteroidota</taxon>
        <taxon>Chitinophagia</taxon>
        <taxon>Chitinophagales</taxon>
        <taxon>Chitinophagaceae</taxon>
        <taxon>Chitinophaga</taxon>
    </lineage>
</organism>
<dbReference type="RefSeq" id="WP_078673134.1">
    <property type="nucleotide sequence ID" value="NZ_FUWZ01000008.1"/>
</dbReference>